<keyword evidence="5" id="KW-0395">Inflammatory response</keyword>
<dbReference type="PANTHER" id="PTHR46985">
    <property type="entry name" value="NACHT, LRR AND PYD DOMAINS-CONTAINING PROTEIN 1"/>
    <property type="match status" value="1"/>
</dbReference>
<reference evidence="10" key="1">
    <citation type="submission" date="2024-04" db="EMBL/GenBank/DDBJ databases">
        <title>Salinicola lusitanus LLJ914,a marine bacterium isolated from the Okinawa Trough.</title>
        <authorList>
            <person name="Li J."/>
        </authorList>
    </citation>
    <scope>NUCLEOTIDE SEQUENCE [LARGE SCALE GENOMIC DNA]</scope>
</reference>
<dbReference type="AlphaFoldDB" id="A0AAW0NFD9"/>
<dbReference type="Gene3D" id="1.10.533.10">
    <property type="entry name" value="Death Domain, Fas"/>
    <property type="match status" value="1"/>
</dbReference>
<dbReference type="Proteomes" id="UP001460270">
    <property type="component" value="Unassembled WGS sequence"/>
</dbReference>
<name>A0AAW0NFD9_9GOBI</name>
<evidence type="ECO:0000313" key="9">
    <source>
        <dbReference type="EMBL" id="KAK7890994.1"/>
    </source>
</evidence>
<dbReference type="InterPro" id="IPR001315">
    <property type="entry name" value="CARD"/>
</dbReference>
<evidence type="ECO:0000313" key="10">
    <source>
        <dbReference type="Proteomes" id="UP001460270"/>
    </source>
</evidence>
<dbReference type="InterPro" id="IPR011009">
    <property type="entry name" value="Kinase-like_dom_sf"/>
</dbReference>
<keyword evidence="3" id="KW-0399">Innate immunity</keyword>
<accession>A0AAW0NFD9</accession>
<dbReference type="PROSITE" id="PS50209">
    <property type="entry name" value="CARD"/>
    <property type="match status" value="1"/>
</dbReference>
<dbReference type="Gene3D" id="3.30.200.20">
    <property type="entry name" value="Phosphorylase Kinase, domain 1"/>
    <property type="match status" value="1"/>
</dbReference>
<dbReference type="InterPro" id="IPR051249">
    <property type="entry name" value="NLRP_Inflammasome"/>
</dbReference>
<dbReference type="InterPro" id="IPR011029">
    <property type="entry name" value="DEATH-like_dom_sf"/>
</dbReference>
<dbReference type="GO" id="GO:0006954">
    <property type="term" value="P:inflammatory response"/>
    <property type="evidence" value="ECO:0007669"/>
    <property type="project" value="UniProtKB-KW"/>
</dbReference>
<comment type="caution">
    <text evidence="9">The sequence shown here is derived from an EMBL/GenBank/DDBJ whole genome shotgun (WGS) entry which is preliminary data.</text>
</comment>
<dbReference type="SUPFAM" id="SSF56112">
    <property type="entry name" value="Protein kinase-like (PK-like)"/>
    <property type="match status" value="1"/>
</dbReference>
<evidence type="ECO:0000256" key="4">
    <source>
        <dbReference type="ARBA" id="ARBA00022859"/>
    </source>
</evidence>
<dbReference type="GO" id="GO:0005829">
    <property type="term" value="C:cytosol"/>
    <property type="evidence" value="ECO:0007669"/>
    <property type="project" value="UniProtKB-SubCell"/>
</dbReference>
<dbReference type="Pfam" id="PF00619">
    <property type="entry name" value="CARD"/>
    <property type="match status" value="1"/>
</dbReference>
<keyword evidence="6" id="KW-0067">ATP-binding</keyword>
<keyword evidence="2" id="KW-0963">Cytoplasm</keyword>
<dbReference type="PROSITE" id="PS50011">
    <property type="entry name" value="PROTEIN_KINASE_DOM"/>
    <property type="match status" value="1"/>
</dbReference>
<dbReference type="InterPro" id="IPR017441">
    <property type="entry name" value="Protein_kinase_ATP_BS"/>
</dbReference>
<feature type="domain" description="Protein kinase" evidence="7">
    <location>
        <begin position="30"/>
        <end position="215"/>
    </location>
</feature>
<feature type="domain" description="CARD" evidence="8">
    <location>
        <begin position="126"/>
        <end position="215"/>
    </location>
</feature>
<sequence>MALFSPESKKQVRNCLPPLEVCTVRRESLSTEWHEVGRGAFGRVYKARHKHWGIDVAVKVLKENARITERLWSRHIGDIECAIEKVLTILDSTKQQEACKFNYVAVQNSVAEVELDSLTVSDKTMTRNEKAKFVDQNRPALIQRVSHALAIAEELGDMVHNETYSLIQAKEKNQDKVRELYSSTLRSGGEKVKAAFYDALKKHEPSLMQDLEKRN</sequence>
<dbReference type="GO" id="GO:0045087">
    <property type="term" value="P:innate immune response"/>
    <property type="evidence" value="ECO:0007669"/>
    <property type="project" value="UniProtKB-KW"/>
</dbReference>
<evidence type="ECO:0000256" key="3">
    <source>
        <dbReference type="ARBA" id="ARBA00022588"/>
    </source>
</evidence>
<evidence type="ECO:0000259" key="8">
    <source>
        <dbReference type="PROSITE" id="PS50209"/>
    </source>
</evidence>
<dbReference type="InterPro" id="IPR033516">
    <property type="entry name" value="CARD8/ASC/NALP1_CARD"/>
</dbReference>
<dbReference type="GO" id="GO:0005524">
    <property type="term" value="F:ATP binding"/>
    <property type="evidence" value="ECO:0007669"/>
    <property type="project" value="UniProtKB-UniRule"/>
</dbReference>
<protein>
    <submittedName>
        <fullName evidence="9">Uncharacterized protein</fullName>
    </submittedName>
</protein>
<gene>
    <name evidence="9" type="ORF">WMY93_022957</name>
</gene>
<feature type="binding site" evidence="6">
    <location>
        <position position="59"/>
    </location>
    <ligand>
        <name>ATP</name>
        <dbReference type="ChEBI" id="CHEBI:30616"/>
    </ligand>
</feature>
<dbReference type="GO" id="GO:0004672">
    <property type="term" value="F:protein kinase activity"/>
    <property type="evidence" value="ECO:0007669"/>
    <property type="project" value="InterPro"/>
</dbReference>
<dbReference type="SUPFAM" id="SSF47986">
    <property type="entry name" value="DEATH domain"/>
    <property type="match status" value="1"/>
</dbReference>
<dbReference type="GO" id="GO:0042981">
    <property type="term" value="P:regulation of apoptotic process"/>
    <property type="evidence" value="ECO:0007669"/>
    <property type="project" value="InterPro"/>
</dbReference>
<evidence type="ECO:0000256" key="6">
    <source>
        <dbReference type="PROSITE-ProRule" id="PRU10141"/>
    </source>
</evidence>
<keyword evidence="4" id="KW-0391">Immunity</keyword>
<dbReference type="InterPro" id="IPR000719">
    <property type="entry name" value="Prot_kinase_dom"/>
</dbReference>
<proteinExistence type="predicted"/>
<keyword evidence="6" id="KW-0547">Nucleotide-binding</keyword>
<evidence type="ECO:0000259" key="7">
    <source>
        <dbReference type="PROSITE" id="PS50011"/>
    </source>
</evidence>
<evidence type="ECO:0000256" key="1">
    <source>
        <dbReference type="ARBA" id="ARBA00004514"/>
    </source>
</evidence>
<dbReference type="PANTHER" id="PTHR46985:SF2">
    <property type="entry name" value="APOPTOSIS-ASSOCIATED SPECK-LIKE PROTEIN CONTAINING A CARD"/>
    <property type="match status" value="1"/>
</dbReference>
<evidence type="ECO:0000256" key="5">
    <source>
        <dbReference type="ARBA" id="ARBA00023198"/>
    </source>
</evidence>
<keyword evidence="10" id="KW-1185">Reference proteome</keyword>
<comment type="subcellular location">
    <subcellularLocation>
        <location evidence="1">Cytoplasm</location>
        <location evidence="1">Cytosol</location>
    </subcellularLocation>
</comment>
<dbReference type="PROSITE" id="PS00107">
    <property type="entry name" value="PROTEIN_KINASE_ATP"/>
    <property type="match status" value="1"/>
</dbReference>
<evidence type="ECO:0000256" key="2">
    <source>
        <dbReference type="ARBA" id="ARBA00022490"/>
    </source>
</evidence>
<dbReference type="CDD" id="cd08330">
    <property type="entry name" value="CARD_ASC_NALP1"/>
    <property type="match status" value="1"/>
</dbReference>
<organism evidence="9 10">
    <name type="scientific">Mugilogobius chulae</name>
    <name type="common">yellowstripe goby</name>
    <dbReference type="NCBI Taxonomy" id="88201"/>
    <lineage>
        <taxon>Eukaryota</taxon>
        <taxon>Metazoa</taxon>
        <taxon>Chordata</taxon>
        <taxon>Craniata</taxon>
        <taxon>Vertebrata</taxon>
        <taxon>Euteleostomi</taxon>
        <taxon>Actinopterygii</taxon>
        <taxon>Neopterygii</taxon>
        <taxon>Teleostei</taxon>
        <taxon>Neoteleostei</taxon>
        <taxon>Acanthomorphata</taxon>
        <taxon>Gobiaria</taxon>
        <taxon>Gobiiformes</taxon>
        <taxon>Gobioidei</taxon>
        <taxon>Gobiidae</taxon>
        <taxon>Gobionellinae</taxon>
        <taxon>Mugilogobius</taxon>
    </lineage>
</organism>
<dbReference type="EMBL" id="JBBPFD010000017">
    <property type="protein sequence ID" value="KAK7890994.1"/>
    <property type="molecule type" value="Genomic_DNA"/>
</dbReference>